<dbReference type="CDD" id="cd06185">
    <property type="entry name" value="PDR_like"/>
    <property type="match status" value="1"/>
</dbReference>
<proteinExistence type="predicted"/>
<evidence type="ECO:0000256" key="4">
    <source>
        <dbReference type="ARBA" id="ARBA00022723"/>
    </source>
</evidence>
<dbReference type="InterPro" id="IPR001041">
    <property type="entry name" value="2Fe-2S_ferredoxin-type"/>
</dbReference>
<dbReference type="InterPro" id="IPR050415">
    <property type="entry name" value="MRET"/>
</dbReference>
<evidence type="ECO:0000256" key="7">
    <source>
        <dbReference type="ARBA" id="ARBA00023014"/>
    </source>
</evidence>
<evidence type="ECO:0000256" key="5">
    <source>
        <dbReference type="ARBA" id="ARBA00023002"/>
    </source>
</evidence>
<dbReference type="SUPFAM" id="SSF63380">
    <property type="entry name" value="Riboflavin synthase domain-like"/>
    <property type="match status" value="1"/>
</dbReference>
<dbReference type="InterPro" id="IPR017938">
    <property type="entry name" value="Riboflavin_synthase-like_b-brl"/>
</dbReference>
<dbReference type="EMBL" id="PVTY01000004">
    <property type="protein sequence ID" value="PRZ17681.1"/>
    <property type="molecule type" value="Genomic_DNA"/>
</dbReference>
<dbReference type="GO" id="GO:0051537">
    <property type="term" value="F:2 iron, 2 sulfur cluster binding"/>
    <property type="evidence" value="ECO:0007669"/>
    <property type="project" value="UniProtKB-KW"/>
</dbReference>
<dbReference type="CDD" id="cd00207">
    <property type="entry name" value="fer2"/>
    <property type="match status" value="1"/>
</dbReference>
<dbReference type="Proteomes" id="UP000238217">
    <property type="component" value="Unassembled WGS sequence"/>
</dbReference>
<dbReference type="PANTHER" id="PTHR47354">
    <property type="entry name" value="NADH OXIDOREDUCTASE HCR"/>
    <property type="match status" value="1"/>
</dbReference>
<dbReference type="PROSITE" id="PS51384">
    <property type="entry name" value="FAD_FR"/>
    <property type="match status" value="1"/>
</dbReference>
<dbReference type="Gene3D" id="3.10.20.30">
    <property type="match status" value="1"/>
</dbReference>
<dbReference type="PRINTS" id="PR00409">
    <property type="entry name" value="PHDIOXRDTASE"/>
</dbReference>
<dbReference type="AlphaFoldDB" id="A0A2T0YQK8"/>
<dbReference type="PANTHER" id="PTHR47354:SF1">
    <property type="entry name" value="CARNITINE MONOOXYGENASE REDUCTASE SUBUNIT"/>
    <property type="match status" value="1"/>
</dbReference>
<dbReference type="Pfam" id="PF00111">
    <property type="entry name" value="Fer2"/>
    <property type="match status" value="1"/>
</dbReference>
<comment type="caution">
    <text evidence="10">The sequence shown here is derived from an EMBL/GenBank/DDBJ whole genome shotgun (WGS) entry which is preliminary data.</text>
</comment>
<sequence>MSAFPLEVTDVVDAAPEVRTLTLARPDRRWLPSFTPGSHLVLECGPTVNAYSLHGESQLPDAYTISVLRTGSGQGGSRWLHARRPGDRIIARAPRSLFPPMQKASRHLLIAAGIGVTPILSHLRAAARWGHPVEVRYLHRPGRGVHLEQLRELAAGSLHRFSDRVEFRAALQQSLQRQPLGTHLYCCGPEGFMDAVREMAAHRGWPLERIHTERFGADVLEAGEAFDVALSVSQRRITVPPGRSLLEELEGQGIAVPNLCRQGFCGECRIEVTAGVPMHRDHYLQDQERAANDSLMSCVSRAASGALEVPL</sequence>
<feature type="domain" description="FAD-binding FR-type" evidence="9">
    <location>
        <begin position="1"/>
        <end position="101"/>
    </location>
</feature>
<protein>
    <submittedName>
        <fullName evidence="10">Ferredoxin-NADP reductase</fullName>
    </submittedName>
</protein>
<dbReference type="InterPro" id="IPR054582">
    <property type="entry name" value="DmmA-like_N"/>
</dbReference>
<dbReference type="Pfam" id="PF22290">
    <property type="entry name" value="DmmA-like_N"/>
    <property type="match status" value="1"/>
</dbReference>
<evidence type="ECO:0000313" key="11">
    <source>
        <dbReference type="Proteomes" id="UP000238217"/>
    </source>
</evidence>
<dbReference type="InterPro" id="IPR012675">
    <property type="entry name" value="Beta-grasp_dom_sf"/>
</dbReference>
<dbReference type="SUPFAM" id="SSF54292">
    <property type="entry name" value="2Fe-2S ferredoxin-like"/>
    <property type="match status" value="1"/>
</dbReference>
<dbReference type="InterPro" id="IPR017927">
    <property type="entry name" value="FAD-bd_FR_type"/>
</dbReference>
<evidence type="ECO:0000259" key="9">
    <source>
        <dbReference type="PROSITE" id="PS51384"/>
    </source>
</evidence>
<evidence type="ECO:0000256" key="6">
    <source>
        <dbReference type="ARBA" id="ARBA00023004"/>
    </source>
</evidence>
<keyword evidence="6" id="KW-0408">Iron</keyword>
<keyword evidence="3" id="KW-0001">2Fe-2S</keyword>
<gene>
    <name evidence="10" type="ORF">BCL67_10428</name>
</gene>
<evidence type="ECO:0000313" key="10">
    <source>
        <dbReference type="EMBL" id="PRZ17681.1"/>
    </source>
</evidence>
<keyword evidence="4" id="KW-0479">Metal-binding</keyword>
<name>A0A2T0YQK8_9MICC</name>
<evidence type="ECO:0000256" key="3">
    <source>
        <dbReference type="ARBA" id="ARBA00022714"/>
    </source>
</evidence>
<dbReference type="SUPFAM" id="SSF52343">
    <property type="entry name" value="Ferredoxin reductase-like, C-terminal NADP-linked domain"/>
    <property type="match status" value="1"/>
</dbReference>
<keyword evidence="5" id="KW-0560">Oxidoreductase</keyword>
<keyword evidence="11" id="KW-1185">Reference proteome</keyword>
<accession>A0A2T0YQK8</accession>
<evidence type="ECO:0000259" key="8">
    <source>
        <dbReference type="PROSITE" id="PS51085"/>
    </source>
</evidence>
<dbReference type="InterPro" id="IPR036010">
    <property type="entry name" value="2Fe-2S_ferredoxin-like_sf"/>
</dbReference>
<dbReference type="RefSeq" id="WP_106122170.1">
    <property type="nucleotide sequence ID" value="NZ_PVTY01000004.1"/>
</dbReference>
<dbReference type="PROSITE" id="PS51085">
    <property type="entry name" value="2FE2S_FER_2"/>
    <property type="match status" value="1"/>
</dbReference>
<dbReference type="Gene3D" id="3.40.50.80">
    <property type="entry name" value="Nucleotide-binding domain of ferredoxin-NADP reductase (FNR) module"/>
    <property type="match status" value="1"/>
</dbReference>
<keyword evidence="7" id="KW-0411">Iron-sulfur</keyword>
<keyword evidence="2" id="KW-0285">Flavoprotein</keyword>
<dbReference type="GO" id="GO:0046872">
    <property type="term" value="F:metal ion binding"/>
    <property type="evidence" value="ECO:0007669"/>
    <property type="project" value="UniProtKB-KW"/>
</dbReference>
<dbReference type="OrthoDB" id="502624at2"/>
<reference evidence="10 11" key="1">
    <citation type="submission" date="2018-03" db="EMBL/GenBank/DDBJ databases">
        <title>Comparative analysis of microorganisms from saline springs in Andes Mountain Range, Colombia.</title>
        <authorList>
            <person name="Rubin E."/>
        </authorList>
    </citation>
    <scope>NUCLEOTIDE SEQUENCE [LARGE SCALE GENOMIC DNA]</scope>
    <source>
        <strain evidence="10 11">CG 35</strain>
    </source>
</reference>
<organism evidence="10 11">
    <name type="scientific">Nesterenkonia sandarakina</name>
    <dbReference type="NCBI Taxonomy" id="272918"/>
    <lineage>
        <taxon>Bacteria</taxon>
        <taxon>Bacillati</taxon>
        <taxon>Actinomycetota</taxon>
        <taxon>Actinomycetes</taxon>
        <taxon>Micrococcales</taxon>
        <taxon>Micrococcaceae</taxon>
        <taxon>Nesterenkonia</taxon>
    </lineage>
</organism>
<dbReference type="GO" id="GO:0016491">
    <property type="term" value="F:oxidoreductase activity"/>
    <property type="evidence" value="ECO:0007669"/>
    <property type="project" value="UniProtKB-KW"/>
</dbReference>
<feature type="domain" description="2Fe-2S ferredoxin-type" evidence="8">
    <location>
        <begin position="226"/>
        <end position="311"/>
    </location>
</feature>
<evidence type="ECO:0000256" key="1">
    <source>
        <dbReference type="ARBA" id="ARBA00001974"/>
    </source>
</evidence>
<dbReference type="Gene3D" id="2.40.30.10">
    <property type="entry name" value="Translation factors"/>
    <property type="match status" value="1"/>
</dbReference>
<dbReference type="InterPro" id="IPR039261">
    <property type="entry name" value="FNR_nucleotide-bd"/>
</dbReference>
<comment type="cofactor">
    <cofactor evidence="1">
        <name>FAD</name>
        <dbReference type="ChEBI" id="CHEBI:57692"/>
    </cofactor>
</comment>
<evidence type="ECO:0000256" key="2">
    <source>
        <dbReference type="ARBA" id="ARBA00022630"/>
    </source>
</evidence>